<evidence type="ECO:0000256" key="2">
    <source>
        <dbReference type="ARBA" id="ARBA00023125"/>
    </source>
</evidence>
<gene>
    <name evidence="5" type="ORF">ACCI51_01605</name>
</gene>
<dbReference type="RefSeq" id="WP_371842357.1">
    <property type="nucleotide sequence ID" value="NZ_JBGMEL010000001.1"/>
</dbReference>
<dbReference type="InterPro" id="IPR018060">
    <property type="entry name" value="HTH_AraC"/>
</dbReference>
<sequence length="358" mass="40581">MTQQIRTTLLTGFYELVSQLKGSPEALLISSRINPHQVESLDGYLGLDLVADLVDRAATQLNCSDFGLRLAYSQGAAALGSLGAAVLQSLTLGEFLNAAVKQLGSPPYDLRVELTKKGRYTHLNFHCIDDLEHLLPSDSHLAPQQCREFLVGVSLVALQHLCGSNFQLESVHLKTERPLHEYYENFFGVPVHFGQENDAFILNSGSLLQPTEKCNPSLRPLLKTYIEELLQQGETSLVKQVQQLIYCLMPLKRSSLQEVANQLGMHKRTLQRRLRDRELVFEDLLDRIRRERAEFYLSGKQPPMSQISDMLGYREQSSFNRACYRWFGTTPMRIRRQLMAQLAEKEAAEAEQALETVE</sequence>
<keyword evidence="3" id="KW-0804">Transcription</keyword>
<comment type="caution">
    <text evidence="5">The sequence shown here is derived from an EMBL/GenBank/DDBJ whole genome shotgun (WGS) entry which is preliminary data.</text>
</comment>
<evidence type="ECO:0000313" key="6">
    <source>
        <dbReference type="Proteomes" id="UP001569414"/>
    </source>
</evidence>
<name>A0ABV4NK59_9GAMM</name>
<dbReference type="SUPFAM" id="SSF46689">
    <property type="entry name" value="Homeodomain-like"/>
    <property type="match status" value="1"/>
</dbReference>
<dbReference type="InterPro" id="IPR009057">
    <property type="entry name" value="Homeodomain-like_sf"/>
</dbReference>
<dbReference type="EMBL" id="JBGMEL010000001">
    <property type="protein sequence ID" value="MFA0789221.1"/>
    <property type="molecule type" value="Genomic_DNA"/>
</dbReference>
<dbReference type="Pfam" id="PF12833">
    <property type="entry name" value="HTH_18"/>
    <property type="match status" value="1"/>
</dbReference>
<keyword evidence="6" id="KW-1185">Reference proteome</keyword>
<dbReference type="PANTHER" id="PTHR47894:SF4">
    <property type="entry name" value="HTH-TYPE TRANSCRIPTIONAL REGULATOR GADX"/>
    <property type="match status" value="1"/>
</dbReference>
<dbReference type="InterPro" id="IPR032687">
    <property type="entry name" value="AraC-type_N"/>
</dbReference>
<feature type="domain" description="HTH araC/xylS-type" evidence="4">
    <location>
        <begin position="239"/>
        <end position="337"/>
    </location>
</feature>
<evidence type="ECO:0000313" key="5">
    <source>
        <dbReference type="EMBL" id="MFA0789221.1"/>
    </source>
</evidence>
<evidence type="ECO:0000259" key="4">
    <source>
        <dbReference type="PROSITE" id="PS01124"/>
    </source>
</evidence>
<dbReference type="SMART" id="SM00342">
    <property type="entry name" value="HTH_ARAC"/>
    <property type="match status" value="1"/>
</dbReference>
<protein>
    <submittedName>
        <fullName evidence="5">AraC family transcriptional regulator ligand-binding domain-containing protein</fullName>
    </submittedName>
</protein>
<keyword evidence="2" id="KW-0238">DNA-binding</keyword>
<organism evidence="5 6">
    <name type="scientific">Microbulbifer echini</name>
    <dbReference type="NCBI Taxonomy" id="1529067"/>
    <lineage>
        <taxon>Bacteria</taxon>
        <taxon>Pseudomonadati</taxon>
        <taxon>Pseudomonadota</taxon>
        <taxon>Gammaproteobacteria</taxon>
        <taxon>Cellvibrionales</taxon>
        <taxon>Microbulbiferaceae</taxon>
        <taxon>Microbulbifer</taxon>
    </lineage>
</organism>
<evidence type="ECO:0000256" key="1">
    <source>
        <dbReference type="ARBA" id="ARBA00023015"/>
    </source>
</evidence>
<evidence type="ECO:0000256" key="3">
    <source>
        <dbReference type="ARBA" id="ARBA00023163"/>
    </source>
</evidence>
<dbReference type="Pfam" id="PF12625">
    <property type="entry name" value="Arabinose_bd"/>
    <property type="match status" value="1"/>
</dbReference>
<dbReference type="Proteomes" id="UP001569414">
    <property type="component" value="Unassembled WGS sequence"/>
</dbReference>
<proteinExistence type="predicted"/>
<reference evidence="5 6" key="1">
    <citation type="submission" date="2024-08" db="EMBL/GenBank/DDBJ databases">
        <authorList>
            <person name="Ishaq N."/>
        </authorList>
    </citation>
    <scope>NUCLEOTIDE SEQUENCE [LARGE SCALE GENOMIC DNA]</scope>
    <source>
        <strain evidence="5 6">JCM 30400</strain>
    </source>
</reference>
<dbReference type="PROSITE" id="PS01124">
    <property type="entry name" value="HTH_ARAC_FAMILY_2"/>
    <property type="match status" value="1"/>
</dbReference>
<accession>A0ABV4NK59</accession>
<keyword evidence="1" id="KW-0805">Transcription regulation</keyword>
<dbReference type="Gene3D" id="1.10.10.60">
    <property type="entry name" value="Homeodomain-like"/>
    <property type="match status" value="1"/>
</dbReference>
<dbReference type="PANTHER" id="PTHR47894">
    <property type="entry name" value="HTH-TYPE TRANSCRIPTIONAL REGULATOR GADX"/>
    <property type="match status" value="1"/>
</dbReference>